<proteinExistence type="predicted"/>
<reference evidence="1" key="1">
    <citation type="submission" date="2020-03" db="EMBL/GenBank/DDBJ databases">
        <title>The deep terrestrial virosphere.</title>
        <authorList>
            <person name="Holmfeldt K."/>
            <person name="Nilsson E."/>
            <person name="Simone D."/>
            <person name="Lopez-Fernandez M."/>
            <person name="Wu X."/>
            <person name="de Brujin I."/>
            <person name="Lundin D."/>
            <person name="Andersson A."/>
            <person name="Bertilsson S."/>
            <person name="Dopson M."/>
        </authorList>
    </citation>
    <scope>NUCLEOTIDE SEQUENCE</scope>
    <source>
        <strain evidence="1">MM415A00449</strain>
    </source>
</reference>
<protein>
    <submittedName>
        <fullName evidence="1">Uncharacterized protein</fullName>
    </submittedName>
</protein>
<evidence type="ECO:0000313" key="1">
    <source>
        <dbReference type="EMBL" id="QJA82046.1"/>
    </source>
</evidence>
<sequence>MRIKKIKSQYRRDFQAIYKCEHCGDTHEGFGYDDDNFHRNVIPNMKCGGCGKIAADDYRPMGTKYPSHQVV</sequence>
<dbReference type="AlphaFoldDB" id="A0A6M3KJ42"/>
<name>A0A6M3KJ42_9ZZZZ</name>
<dbReference type="EMBL" id="MT142477">
    <property type="protein sequence ID" value="QJA82046.1"/>
    <property type="molecule type" value="Genomic_DNA"/>
</dbReference>
<accession>A0A6M3KJ42</accession>
<organism evidence="1">
    <name type="scientific">viral metagenome</name>
    <dbReference type="NCBI Taxonomy" id="1070528"/>
    <lineage>
        <taxon>unclassified sequences</taxon>
        <taxon>metagenomes</taxon>
        <taxon>organismal metagenomes</taxon>
    </lineage>
</organism>
<gene>
    <name evidence="1" type="ORF">MM415A00449_0043</name>
</gene>